<accession>A0A2N0BDW0</accession>
<reference evidence="1" key="3">
    <citation type="submission" date="2023-10" db="EMBL/GenBank/DDBJ databases">
        <authorList>
            <person name="Picardeau M."/>
            <person name="Thibeaux R."/>
        </authorList>
    </citation>
    <scope>NUCLEOTIDE SEQUENCE</scope>
    <source>
        <strain evidence="1">ATI7-C-A5</strain>
    </source>
</reference>
<reference evidence="2" key="1">
    <citation type="submission" date="2017-07" db="EMBL/GenBank/DDBJ databases">
        <title>Leptospira spp. isolated from tropical soils.</title>
        <authorList>
            <person name="Thibeaux R."/>
            <person name="Iraola G."/>
            <person name="Ferres I."/>
            <person name="Bierque E."/>
            <person name="Girault D."/>
            <person name="Soupe-Gilbert M.-E."/>
            <person name="Picardeau M."/>
            <person name="Goarant C."/>
        </authorList>
    </citation>
    <scope>NUCLEOTIDE SEQUENCE [LARGE SCALE GENOMIC DNA]</scope>
    <source>
        <strain evidence="2">ATI7-C-A5</strain>
    </source>
</reference>
<gene>
    <name evidence="1" type="ORF">CH379_007725</name>
    <name evidence="2" type="ORF">CH379_01010</name>
</gene>
<name>A0A2N0BDW0_9LEPT</name>
<dbReference type="Proteomes" id="UP000232122">
    <property type="component" value="Unassembled WGS sequence"/>
</dbReference>
<evidence type="ECO:0000313" key="3">
    <source>
        <dbReference type="Proteomes" id="UP000232122"/>
    </source>
</evidence>
<organism evidence="2">
    <name type="scientific">Leptospira ellisii</name>
    <dbReference type="NCBI Taxonomy" id="2023197"/>
    <lineage>
        <taxon>Bacteria</taxon>
        <taxon>Pseudomonadati</taxon>
        <taxon>Spirochaetota</taxon>
        <taxon>Spirochaetia</taxon>
        <taxon>Leptospirales</taxon>
        <taxon>Leptospiraceae</taxon>
        <taxon>Leptospira</taxon>
    </lineage>
</organism>
<dbReference type="InterPro" id="IPR031030">
    <property type="entry name" value="Lepto_Lipo_YY_C"/>
</dbReference>
<evidence type="ECO:0000313" key="1">
    <source>
        <dbReference type="EMBL" id="MDV6235512.1"/>
    </source>
</evidence>
<comment type="caution">
    <text evidence="2">The sequence shown here is derived from an EMBL/GenBank/DDBJ whole genome shotgun (WGS) entry which is preliminary data.</text>
</comment>
<proteinExistence type="predicted"/>
<evidence type="ECO:0000313" key="2">
    <source>
        <dbReference type="EMBL" id="PJZ94750.1"/>
    </source>
</evidence>
<sequence length="129" mass="13848">MKAAIHKILILFFLSQVSNCLLFDTLGIAPGRIKGSEAANQIKDAAIVADIVNYSISLGRTPLILSLLADQVAAIKTDGYYVKSEVDDCVAEIKGVTGYVLGSALTIVLQSKCTLKEDKTFLDSPFPEI</sequence>
<reference evidence="1 3" key="2">
    <citation type="journal article" date="2018" name="Microb. Genom.">
        <title>Deciphering the unexplored Leptospira diversity from soils uncovers genomic evolution to virulence.</title>
        <authorList>
            <person name="Thibeaux R."/>
            <person name="Iraola G."/>
            <person name="Ferres I."/>
            <person name="Bierque E."/>
            <person name="Girault D."/>
            <person name="Soupe-Gilbert M.E."/>
            <person name="Picardeau M."/>
            <person name="Goarant C."/>
        </authorList>
    </citation>
    <scope>NUCLEOTIDE SEQUENCE [LARGE SCALE GENOMIC DNA]</scope>
    <source>
        <strain evidence="1 3">ATI7-C-A5</strain>
    </source>
</reference>
<dbReference type="NCBIfam" id="TIGR04452">
    <property type="entry name" value="Lepto_Lipo_YY_C"/>
    <property type="match status" value="1"/>
</dbReference>
<keyword evidence="3" id="KW-1185">Reference proteome</keyword>
<keyword evidence="2" id="KW-0449">Lipoprotein</keyword>
<dbReference type="EMBL" id="NPEF01000005">
    <property type="protein sequence ID" value="PJZ94750.1"/>
    <property type="molecule type" value="Genomic_DNA"/>
</dbReference>
<dbReference type="AlphaFoldDB" id="A0A2N0BDW0"/>
<dbReference type="RefSeq" id="WP_100764489.1">
    <property type="nucleotide sequence ID" value="NZ_NPEF02000008.1"/>
</dbReference>
<protein>
    <submittedName>
        <fullName evidence="1 2">Lipoprotein</fullName>
    </submittedName>
</protein>
<dbReference type="EMBL" id="NPEF02000008">
    <property type="protein sequence ID" value="MDV6235512.1"/>
    <property type="molecule type" value="Genomic_DNA"/>
</dbReference>
<dbReference type="OrthoDB" id="331195at2"/>